<reference evidence="4 5" key="1">
    <citation type="submission" date="2018-12" db="EMBL/GenBank/DDBJ databases">
        <title>Rubrispira sanarue gen. nov., sp., nov., a member of the order Silvanigrellales, isolated from a brackish lake in Hamamatsu Japan.</title>
        <authorList>
            <person name="Maejima Y."/>
            <person name="Iino T."/>
            <person name="Muraguchi Y."/>
            <person name="Fukuda K."/>
            <person name="Nojiri H."/>
            <person name="Ohkuma M."/>
            <person name="Moriuchi R."/>
            <person name="Dohra H."/>
            <person name="Kimbara K."/>
            <person name="Shintani M."/>
        </authorList>
    </citation>
    <scope>NUCLEOTIDE SEQUENCE [LARGE SCALE GENOMIC DNA]</scope>
    <source>
        <strain evidence="4 5">RF1110005</strain>
    </source>
</reference>
<dbReference type="OrthoDB" id="5702881at2"/>
<evidence type="ECO:0000256" key="1">
    <source>
        <dbReference type="ARBA" id="ARBA00022614"/>
    </source>
</evidence>
<organism evidence="4 5">
    <name type="scientific">Fluviispira sanaruensis</name>
    <dbReference type="NCBI Taxonomy" id="2493639"/>
    <lineage>
        <taxon>Bacteria</taxon>
        <taxon>Pseudomonadati</taxon>
        <taxon>Bdellovibrionota</taxon>
        <taxon>Oligoflexia</taxon>
        <taxon>Silvanigrellales</taxon>
        <taxon>Silvanigrellaceae</taxon>
        <taxon>Fluviispira</taxon>
    </lineage>
</organism>
<dbReference type="InterPro" id="IPR032675">
    <property type="entry name" value="LRR_dom_sf"/>
</dbReference>
<feature type="chain" id="PRO_5020373298" evidence="3">
    <location>
        <begin position="25"/>
        <end position="453"/>
    </location>
</feature>
<dbReference type="FunFam" id="3.80.10.10:FF:001164">
    <property type="entry name" value="GH01279p"/>
    <property type="match status" value="1"/>
</dbReference>
<name>A0A4P2VUT4_FLUSA</name>
<keyword evidence="2" id="KW-0677">Repeat</keyword>
<dbReference type="InterPro" id="IPR003591">
    <property type="entry name" value="Leu-rich_rpt_typical-subtyp"/>
</dbReference>
<dbReference type="Proteomes" id="UP000291236">
    <property type="component" value="Chromosome"/>
</dbReference>
<proteinExistence type="predicted"/>
<keyword evidence="1" id="KW-0433">Leucine-rich repeat</keyword>
<dbReference type="EMBL" id="AP019368">
    <property type="protein sequence ID" value="BBH52642.1"/>
    <property type="molecule type" value="Genomic_DNA"/>
</dbReference>
<evidence type="ECO:0000313" key="5">
    <source>
        <dbReference type="Proteomes" id="UP000291236"/>
    </source>
</evidence>
<accession>A0A4P2VUT4</accession>
<evidence type="ECO:0000256" key="2">
    <source>
        <dbReference type="ARBA" id="ARBA00022737"/>
    </source>
</evidence>
<dbReference type="PANTHER" id="PTHR45712">
    <property type="entry name" value="AGAP008170-PA"/>
    <property type="match status" value="1"/>
</dbReference>
<dbReference type="PROSITE" id="PS51450">
    <property type="entry name" value="LRR"/>
    <property type="match status" value="2"/>
</dbReference>
<evidence type="ECO:0000313" key="4">
    <source>
        <dbReference type="EMBL" id="BBH52642.1"/>
    </source>
</evidence>
<protein>
    <submittedName>
        <fullName evidence="4">Uncharacterized protein</fullName>
    </submittedName>
</protein>
<dbReference type="GO" id="GO:0009274">
    <property type="term" value="C:peptidoglycan-based cell wall"/>
    <property type="evidence" value="ECO:0007669"/>
    <property type="project" value="UniProtKB-ARBA"/>
</dbReference>
<dbReference type="SMART" id="SM00369">
    <property type="entry name" value="LRR_TYP"/>
    <property type="match status" value="8"/>
</dbReference>
<evidence type="ECO:0000256" key="3">
    <source>
        <dbReference type="SAM" id="SignalP"/>
    </source>
</evidence>
<dbReference type="Gene3D" id="3.80.10.10">
    <property type="entry name" value="Ribonuclease Inhibitor"/>
    <property type="match status" value="2"/>
</dbReference>
<dbReference type="RefSeq" id="WP_130607316.1">
    <property type="nucleotide sequence ID" value="NZ_AP019368.1"/>
</dbReference>
<sequence length="453" mass="51607">MKKENRKRMVYLLPFFCLSNLSYAEQLNHNDLTSGESILENKISLKKYDSNIYLVNDADGLLKAKSALTLSGDSTTGGVTGELSELQNFEIQVESTQIANIEDFNTIFKINSPNDSHEACKEINFKFQGNSIVSEVINLNLTTATSCQFNIVDTDNKKISEFTVLLNYSYKDWCSYYDSSNEAFKTARAISQTCNLETAKKKSLYLHDLKISDLSPITGFVSLNSLNLSDNNISYLPHGIFDKLSNLKWLILRKNNLKSIPKDAFRNLNKLEMIWLMENQISNLPLGTFDHNPNLNWISLYNNELSYIDPGLFNKVTKLQSIELSNNNFLYFPLDLSHFKNLYSFEINDNFIQEIPENAFNENTELVNIGFSGNKVNFLPIGIFSKLPNLVFLNISGNNLNFLTKGMFDHLTSLERLNISQNPIHCLPKDIFKNNTKIENMSEQSSINQCAED</sequence>
<gene>
    <name evidence="4" type="ORF">JCM31447_10830</name>
</gene>
<dbReference type="InterPro" id="IPR001611">
    <property type="entry name" value="Leu-rich_rpt"/>
</dbReference>
<dbReference type="AlphaFoldDB" id="A0A4P2VUT4"/>
<dbReference type="GO" id="GO:0005615">
    <property type="term" value="C:extracellular space"/>
    <property type="evidence" value="ECO:0007669"/>
    <property type="project" value="TreeGrafter"/>
</dbReference>
<keyword evidence="3" id="KW-0732">Signal</keyword>
<feature type="signal peptide" evidence="3">
    <location>
        <begin position="1"/>
        <end position="24"/>
    </location>
</feature>
<dbReference type="SUPFAM" id="SSF52058">
    <property type="entry name" value="L domain-like"/>
    <property type="match status" value="1"/>
</dbReference>
<dbReference type="KEGG" id="sbf:JCM31447_10830"/>
<dbReference type="InterPro" id="IPR050333">
    <property type="entry name" value="SLRP"/>
</dbReference>
<dbReference type="PANTHER" id="PTHR45712:SF22">
    <property type="entry name" value="INSULIN-LIKE GROWTH FACTOR-BINDING PROTEIN COMPLEX ACID LABILE SUBUNIT"/>
    <property type="match status" value="1"/>
</dbReference>
<keyword evidence="5" id="KW-1185">Reference proteome</keyword>
<dbReference type="Pfam" id="PF13855">
    <property type="entry name" value="LRR_8"/>
    <property type="match status" value="2"/>
</dbReference>